<reference evidence="2 3" key="1">
    <citation type="journal article" name="Sci. Rep.">
        <title>Genome-scale phylogenetic analyses confirm Olpidium as the closest living zoosporic fungus to the non-flagellated, terrestrial fungi.</title>
        <authorList>
            <person name="Chang Y."/>
            <person name="Rochon D."/>
            <person name="Sekimoto S."/>
            <person name="Wang Y."/>
            <person name="Chovatia M."/>
            <person name="Sandor L."/>
            <person name="Salamov A."/>
            <person name="Grigoriev I.V."/>
            <person name="Stajich J.E."/>
            <person name="Spatafora J.W."/>
        </authorList>
    </citation>
    <scope>NUCLEOTIDE SEQUENCE [LARGE SCALE GENOMIC DNA]</scope>
    <source>
        <strain evidence="2">S191</strain>
    </source>
</reference>
<dbReference type="Proteomes" id="UP000673691">
    <property type="component" value="Unassembled WGS sequence"/>
</dbReference>
<name>A0A8H7ZPE2_9FUNG</name>
<feature type="region of interest" description="Disordered" evidence="1">
    <location>
        <begin position="55"/>
        <end position="104"/>
    </location>
</feature>
<dbReference type="EMBL" id="JAEFCI010011064">
    <property type="protein sequence ID" value="KAG5456844.1"/>
    <property type="molecule type" value="Genomic_DNA"/>
</dbReference>
<keyword evidence="3" id="KW-1185">Reference proteome</keyword>
<comment type="caution">
    <text evidence="2">The sequence shown here is derived from an EMBL/GenBank/DDBJ whole genome shotgun (WGS) entry which is preliminary data.</text>
</comment>
<evidence type="ECO:0000313" key="2">
    <source>
        <dbReference type="EMBL" id="KAG5456844.1"/>
    </source>
</evidence>
<evidence type="ECO:0000313" key="3">
    <source>
        <dbReference type="Proteomes" id="UP000673691"/>
    </source>
</evidence>
<sequence length="198" mass="21006">PLEQTLFTVVASAVPITGAESCLPGRRLTEVGLQDVPHVHFFNLVGLQPRLRDRPSDGHGAELHGWHLGQGATEAPDGGARGADDNDLLHRKRTRGREDGDNGRELAVERGAAIALRPGFPHTWAIIFRPPGAAAAAAEGLAARAASAARSARERESMASGSSSFLSSFSRRRETRALSKFSPNSENANGGKGFLQGR</sequence>
<accession>A0A8H7ZPE2</accession>
<feature type="region of interest" description="Disordered" evidence="1">
    <location>
        <begin position="176"/>
        <end position="198"/>
    </location>
</feature>
<organism evidence="2 3">
    <name type="scientific">Olpidium bornovanus</name>
    <dbReference type="NCBI Taxonomy" id="278681"/>
    <lineage>
        <taxon>Eukaryota</taxon>
        <taxon>Fungi</taxon>
        <taxon>Fungi incertae sedis</taxon>
        <taxon>Olpidiomycota</taxon>
        <taxon>Olpidiomycotina</taxon>
        <taxon>Olpidiomycetes</taxon>
        <taxon>Olpidiales</taxon>
        <taxon>Olpidiaceae</taxon>
        <taxon>Olpidium</taxon>
    </lineage>
</organism>
<feature type="non-terminal residue" evidence="2">
    <location>
        <position position="1"/>
    </location>
</feature>
<evidence type="ECO:0000256" key="1">
    <source>
        <dbReference type="SAM" id="MobiDB-lite"/>
    </source>
</evidence>
<gene>
    <name evidence="2" type="ORF">BJ554DRAFT_3298</name>
</gene>
<proteinExistence type="predicted"/>
<dbReference type="AlphaFoldDB" id="A0A8H7ZPE2"/>
<protein>
    <submittedName>
        <fullName evidence="2">Uncharacterized protein</fullName>
    </submittedName>
</protein>
<feature type="compositionally biased region" description="Basic and acidic residues" evidence="1">
    <location>
        <begin position="55"/>
        <end position="65"/>
    </location>
</feature>